<dbReference type="Pfam" id="PF11938">
    <property type="entry name" value="DUF3456"/>
    <property type="match status" value="1"/>
</dbReference>
<feature type="compositionally biased region" description="Basic and acidic residues" evidence="3">
    <location>
        <begin position="218"/>
        <end position="237"/>
    </location>
</feature>
<feature type="region of interest" description="Disordered" evidence="3">
    <location>
        <begin position="203"/>
        <end position="256"/>
    </location>
</feature>
<evidence type="ECO:0000256" key="2">
    <source>
        <dbReference type="ARBA" id="ARBA00022729"/>
    </source>
</evidence>
<feature type="signal peptide" evidence="4">
    <location>
        <begin position="1"/>
        <end position="29"/>
    </location>
</feature>
<reference evidence="6" key="1">
    <citation type="journal article" date="2014" name="Nature">
        <title>Elephant shark genome provides unique insights into gnathostome evolution.</title>
        <authorList>
            <consortium name="International Elephant Shark Genome Sequencing Consortium"/>
            <person name="Venkatesh B."/>
            <person name="Lee A.P."/>
            <person name="Ravi V."/>
            <person name="Maurya A.K."/>
            <person name="Lian M.M."/>
            <person name="Swann J.B."/>
            <person name="Ohta Y."/>
            <person name="Flajnik M.F."/>
            <person name="Sutoh Y."/>
            <person name="Kasahara M."/>
            <person name="Hoon S."/>
            <person name="Gangu V."/>
            <person name="Roy S.W."/>
            <person name="Irimia M."/>
            <person name="Korzh V."/>
            <person name="Kondrychyn I."/>
            <person name="Lim Z.W."/>
            <person name="Tay B.H."/>
            <person name="Tohari S."/>
            <person name="Kong K.W."/>
            <person name="Ho S."/>
            <person name="Lorente-Galdos B."/>
            <person name="Quilez J."/>
            <person name="Marques-Bonet T."/>
            <person name="Raney B.J."/>
            <person name="Ingham P.W."/>
            <person name="Tay A."/>
            <person name="Hillier L.W."/>
            <person name="Minx P."/>
            <person name="Boehm T."/>
            <person name="Wilson R.K."/>
            <person name="Brenner S."/>
            <person name="Warren W.C."/>
        </authorList>
    </citation>
    <scope>NUCLEOTIDE SEQUENCE</scope>
    <source>
        <tissue evidence="6">Brain</tissue>
    </source>
</reference>
<comment type="similarity">
    <text evidence="1">Belongs to the canopy family.</text>
</comment>
<dbReference type="PANTHER" id="PTHR15382">
    <property type="entry name" value="CTG4A-RELATED"/>
    <property type="match status" value="1"/>
</dbReference>
<feature type="region of interest" description="Disordered" evidence="3">
    <location>
        <begin position="303"/>
        <end position="323"/>
    </location>
</feature>
<sequence length="323" mass="35778">MAAAASPPRRLLPLFFLVSLLIGVAPSSSSSSEGERLPTKCEVCKFLTTELQAALDKTKRSKEVLELGEVLDSGKRKRKIKYHTSETRLAEAMDNICEQILQYSVHAERPGSLRFAKGTSETMNTLKNLVHKGVKVELGIPFEMWDSPSAEVTDLKMQCEKMLEAHEEVVEDWYFNHQHLNLDTFLCEAQVLKDDERGCLTEVWSGKGDPGLNQEPEVTERPKPSTEGQVKADDSERNQGTGGGEHDPGELCRPPPMLLAISQSLTRAVHILLVLSPGSSPHLPPRLSNLHYSHSPAPYLCSNLPLKKNHSQTQSSLSPNSEH</sequence>
<organism evidence="6">
    <name type="scientific">Callorhinchus milii</name>
    <name type="common">Ghost shark</name>
    <dbReference type="NCBI Taxonomy" id="7868"/>
    <lineage>
        <taxon>Eukaryota</taxon>
        <taxon>Metazoa</taxon>
        <taxon>Chordata</taxon>
        <taxon>Craniata</taxon>
        <taxon>Vertebrata</taxon>
        <taxon>Chondrichthyes</taxon>
        <taxon>Holocephali</taxon>
        <taxon>Chimaeriformes</taxon>
        <taxon>Callorhinchidae</taxon>
        <taxon>Callorhinchus</taxon>
    </lineage>
</organism>
<keyword evidence="2 4" id="KW-0732">Signal</keyword>
<protein>
    <submittedName>
        <fullName evidence="6">Protein canopy 4</fullName>
    </submittedName>
</protein>
<evidence type="ECO:0000313" key="6">
    <source>
        <dbReference type="EMBL" id="AFP05592.1"/>
    </source>
</evidence>
<feature type="domain" description="DUF3456" evidence="5">
    <location>
        <begin position="40"/>
        <end position="190"/>
    </location>
</feature>
<evidence type="ECO:0000256" key="1">
    <source>
        <dbReference type="ARBA" id="ARBA00007285"/>
    </source>
</evidence>
<evidence type="ECO:0000256" key="3">
    <source>
        <dbReference type="SAM" id="MobiDB-lite"/>
    </source>
</evidence>
<evidence type="ECO:0000256" key="4">
    <source>
        <dbReference type="SAM" id="SignalP"/>
    </source>
</evidence>
<evidence type="ECO:0000259" key="5">
    <source>
        <dbReference type="Pfam" id="PF11938"/>
    </source>
</evidence>
<feature type="chain" id="PRO_5004778269" evidence="4">
    <location>
        <begin position="30"/>
        <end position="323"/>
    </location>
</feature>
<name>V9L2T6_CALMI</name>
<dbReference type="InterPro" id="IPR021852">
    <property type="entry name" value="DUF3456"/>
</dbReference>
<feature type="compositionally biased region" description="Polar residues" evidence="3">
    <location>
        <begin position="311"/>
        <end position="323"/>
    </location>
</feature>
<dbReference type="PANTHER" id="PTHR15382:SF3">
    <property type="entry name" value="PROTEIN CANOPY HOMOLOG 4"/>
    <property type="match status" value="1"/>
</dbReference>
<dbReference type="EMBL" id="JW873074">
    <property type="protein sequence ID" value="AFP05592.1"/>
    <property type="molecule type" value="mRNA"/>
</dbReference>
<dbReference type="AlphaFoldDB" id="V9L2T6"/>
<accession>V9L2T6</accession>
<proteinExistence type="evidence at transcript level"/>